<feature type="transmembrane region" description="Helical" evidence="12">
    <location>
        <begin position="122"/>
        <end position="146"/>
    </location>
</feature>
<dbReference type="GO" id="GO:0015419">
    <property type="term" value="F:ABC-type sulfate transporter activity"/>
    <property type="evidence" value="ECO:0007669"/>
    <property type="project" value="InterPro"/>
</dbReference>
<feature type="transmembrane region" description="Helical" evidence="12">
    <location>
        <begin position="258"/>
        <end position="278"/>
    </location>
</feature>
<keyword evidence="15" id="KW-1185">Reference proteome</keyword>
<evidence type="ECO:0000256" key="6">
    <source>
        <dbReference type="ARBA" id="ARBA00022692"/>
    </source>
</evidence>
<comment type="function">
    <text evidence="10">Part of the ABC transporter complex CysAWTP (TC 3.A.1.6.1) involved in sulfate/thiosulfate import. Probably responsible for the translocation of the substrate across the membrane.</text>
</comment>
<evidence type="ECO:0000256" key="9">
    <source>
        <dbReference type="ARBA" id="ARBA00023136"/>
    </source>
</evidence>
<dbReference type="AlphaFoldDB" id="A0A495V4Q1"/>
<comment type="subcellular location">
    <subcellularLocation>
        <location evidence="1">Cell inner membrane</location>
        <topology evidence="1">Multi-pass membrane protein</topology>
    </subcellularLocation>
</comment>
<evidence type="ECO:0000256" key="1">
    <source>
        <dbReference type="ARBA" id="ARBA00004429"/>
    </source>
</evidence>
<comment type="caution">
    <text evidence="14">The sequence shown here is derived from an EMBL/GenBank/DDBJ whole genome shotgun (WGS) entry which is preliminary data.</text>
</comment>
<dbReference type="PROSITE" id="PS50928">
    <property type="entry name" value="ABC_TM1"/>
    <property type="match status" value="1"/>
</dbReference>
<evidence type="ECO:0000256" key="3">
    <source>
        <dbReference type="ARBA" id="ARBA00022448"/>
    </source>
</evidence>
<protein>
    <recommendedName>
        <fullName evidence="11">Sulfate transport system permease protein CysW</fullName>
    </recommendedName>
</protein>
<proteinExistence type="predicted"/>
<keyword evidence="9 12" id="KW-0472">Membrane</keyword>
<dbReference type="Gene3D" id="1.10.3720.10">
    <property type="entry name" value="MetI-like"/>
    <property type="match status" value="1"/>
</dbReference>
<dbReference type="SUPFAM" id="SSF161098">
    <property type="entry name" value="MetI-like"/>
    <property type="match status" value="1"/>
</dbReference>
<dbReference type="NCBIfam" id="TIGR00969">
    <property type="entry name" value="3a0106s02"/>
    <property type="match status" value="1"/>
</dbReference>
<keyword evidence="5" id="KW-0997">Cell inner membrane</keyword>
<evidence type="ECO:0000256" key="10">
    <source>
        <dbReference type="ARBA" id="ARBA00025323"/>
    </source>
</evidence>
<feature type="transmembrane region" description="Helical" evidence="12">
    <location>
        <begin position="78"/>
        <end position="101"/>
    </location>
</feature>
<dbReference type="InterPro" id="IPR035906">
    <property type="entry name" value="MetI-like_sf"/>
</dbReference>
<evidence type="ECO:0000256" key="4">
    <source>
        <dbReference type="ARBA" id="ARBA00022475"/>
    </source>
</evidence>
<dbReference type="FunFam" id="1.10.3720.10:FF:000015">
    <property type="entry name" value="Sulfate ABC transporter, permease CysW"/>
    <property type="match status" value="1"/>
</dbReference>
<dbReference type="PANTHER" id="PTHR30406:SF1">
    <property type="entry name" value="SULFATE TRANSPORT SYSTEM PERMEASE PROTEIN CYSW"/>
    <property type="match status" value="1"/>
</dbReference>
<evidence type="ECO:0000313" key="15">
    <source>
        <dbReference type="Proteomes" id="UP000274556"/>
    </source>
</evidence>
<feature type="transmembrane region" description="Helical" evidence="12">
    <location>
        <begin position="30"/>
        <end position="53"/>
    </location>
</feature>
<dbReference type="NCBIfam" id="TIGR02140">
    <property type="entry name" value="permease_CysW"/>
    <property type="match status" value="1"/>
</dbReference>
<dbReference type="Pfam" id="PF00528">
    <property type="entry name" value="BPD_transp_1"/>
    <property type="match status" value="1"/>
</dbReference>
<dbReference type="PANTHER" id="PTHR30406">
    <property type="entry name" value="SULFATE TRANSPORT SYSTEM PERMEASE PROTEIN"/>
    <property type="match status" value="1"/>
</dbReference>
<evidence type="ECO:0000313" key="14">
    <source>
        <dbReference type="EMBL" id="RKT43650.1"/>
    </source>
</evidence>
<keyword evidence="8" id="KW-0764">Sulfate transport</keyword>
<feature type="transmembrane region" description="Helical" evidence="12">
    <location>
        <begin position="152"/>
        <end position="172"/>
    </location>
</feature>
<feature type="domain" description="ABC transmembrane type-1" evidence="13">
    <location>
        <begin position="76"/>
        <end position="279"/>
    </location>
</feature>
<evidence type="ECO:0000256" key="5">
    <source>
        <dbReference type="ARBA" id="ARBA00022519"/>
    </source>
</evidence>
<reference evidence="14 15" key="1">
    <citation type="submission" date="2018-10" db="EMBL/GenBank/DDBJ databases">
        <title>Genomic Encyclopedia of Archaeal and Bacterial Type Strains, Phase II (KMG-II): from individual species to whole genera.</title>
        <authorList>
            <person name="Goeker M."/>
        </authorList>
    </citation>
    <scope>NUCLEOTIDE SEQUENCE [LARGE SCALE GENOMIC DNA]</scope>
    <source>
        <strain evidence="14 15">DSM 235</strain>
    </source>
</reference>
<sequence length="294" mass="32041">MAAIGALYGRGDARRYETNAATRESSAVKWLILTAALSFFLLFLLMPLIAVFVEALRKGWLTYITAIADPDARSAIRLTLLVAVISVPVNLVFGVAAAWAIAKFEFRGKRFLTTLIDLPFSVSPVIAGLIFVLLFGAHGWFGAWLFAHDIKIIFAVPGIVLATVFVTFPFVARELIPLMEAQGREEEEAAVVLGANGLQTLWRVTLPNIKWGLLYGVILCNARAMGEFGAVSVVSGHIRGQTNTMPLHVEILYNEYNFAAAFAVASLLALLALVTLGLKTFVEWKADQGVMQPD</sequence>
<organism evidence="14 15">
    <name type="scientific">Thiocapsa rosea</name>
    <dbReference type="NCBI Taxonomy" id="69360"/>
    <lineage>
        <taxon>Bacteria</taxon>
        <taxon>Pseudomonadati</taxon>
        <taxon>Pseudomonadota</taxon>
        <taxon>Gammaproteobacteria</taxon>
        <taxon>Chromatiales</taxon>
        <taxon>Chromatiaceae</taxon>
        <taxon>Thiocapsa</taxon>
    </lineage>
</organism>
<dbReference type="CDD" id="cd06261">
    <property type="entry name" value="TM_PBP2"/>
    <property type="match status" value="1"/>
</dbReference>
<evidence type="ECO:0000256" key="11">
    <source>
        <dbReference type="ARBA" id="ARBA00067681"/>
    </source>
</evidence>
<evidence type="ECO:0000256" key="7">
    <source>
        <dbReference type="ARBA" id="ARBA00022989"/>
    </source>
</evidence>
<keyword evidence="4" id="KW-1003">Cell membrane</keyword>
<keyword evidence="3" id="KW-0813">Transport</keyword>
<name>A0A495V4Q1_9GAMM</name>
<dbReference type="Proteomes" id="UP000274556">
    <property type="component" value="Unassembled WGS sequence"/>
</dbReference>
<dbReference type="InterPro" id="IPR005667">
    <property type="entry name" value="Sulph_transpt2"/>
</dbReference>
<dbReference type="EMBL" id="RBXL01000001">
    <property type="protein sequence ID" value="RKT43650.1"/>
    <property type="molecule type" value="Genomic_DNA"/>
</dbReference>
<evidence type="ECO:0000259" key="13">
    <source>
        <dbReference type="PROSITE" id="PS50928"/>
    </source>
</evidence>
<evidence type="ECO:0000256" key="2">
    <source>
        <dbReference type="ARBA" id="ARBA00011779"/>
    </source>
</evidence>
<accession>A0A495V4Q1</accession>
<dbReference type="InterPro" id="IPR000515">
    <property type="entry name" value="MetI-like"/>
</dbReference>
<gene>
    <name evidence="14" type="ORF">BDD21_1004</name>
</gene>
<evidence type="ECO:0000256" key="12">
    <source>
        <dbReference type="SAM" id="Phobius"/>
    </source>
</evidence>
<dbReference type="InterPro" id="IPR011866">
    <property type="entry name" value="CysW_permease"/>
</dbReference>
<feature type="transmembrane region" description="Helical" evidence="12">
    <location>
        <begin position="213"/>
        <end position="238"/>
    </location>
</feature>
<keyword evidence="7 12" id="KW-1133">Transmembrane helix</keyword>
<comment type="subunit">
    <text evidence="2">The complex is composed of two ATP-binding proteins (CysA), two transmembrane proteins (CysT and CysW) and a solute-binding protein (CysP).</text>
</comment>
<evidence type="ECO:0000256" key="8">
    <source>
        <dbReference type="ARBA" id="ARBA00023032"/>
    </source>
</evidence>
<dbReference type="RefSeq" id="WP_120796194.1">
    <property type="nucleotide sequence ID" value="NZ_RBXL01000001.1"/>
</dbReference>
<keyword evidence="6 12" id="KW-0812">Transmembrane</keyword>
<dbReference type="OrthoDB" id="9774448at2"/>
<dbReference type="GO" id="GO:0005886">
    <property type="term" value="C:plasma membrane"/>
    <property type="evidence" value="ECO:0007669"/>
    <property type="project" value="UniProtKB-SubCell"/>
</dbReference>